<keyword evidence="3" id="KW-1185">Reference proteome</keyword>
<proteinExistence type="predicted"/>
<accession>M7B3M0</accession>
<organism evidence="2 3">
    <name type="scientific">Chelonia mydas</name>
    <name type="common">Green sea-turtle</name>
    <name type="synonym">Chelonia agassizi</name>
    <dbReference type="NCBI Taxonomy" id="8469"/>
    <lineage>
        <taxon>Eukaryota</taxon>
        <taxon>Metazoa</taxon>
        <taxon>Chordata</taxon>
        <taxon>Craniata</taxon>
        <taxon>Vertebrata</taxon>
        <taxon>Euteleostomi</taxon>
        <taxon>Archelosauria</taxon>
        <taxon>Testudinata</taxon>
        <taxon>Testudines</taxon>
        <taxon>Cryptodira</taxon>
        <taxon>Durocryptodira</taxon>
        <taxon>Americhelydia</taxon>
        <taxon>Chelonioidea</taxon>
        <taxon>Cheloniidae</taxon>
        <taxon>Chelonia</taxon>
    </lineage>
</organism>
<evidence type="ECO:0000313" key="2">
    <source>
        <dbReference type="EMBL" id="EMP30090.1"/>
    </source>
</evidence>
<feature type="region of interest" description="Disordered" evidence="1">
    <location>
        <begin position="95"/>
        <end position="122"/>
    </location>
</feature>
<protein>
    <submittedName>
        <fullName evidence="2">Uncharacterized protein</fullName>
    </submittedName>
</protein>
<dbReference type="AlphaFoldDB" id="M7B3M0"/>
<reference evidence="3" key="1">
    <citation type="journal article" date="2013" name="Nat. Genet.">
        <title>The draft genomes of soft-shell turtle and green sea turtle yield insights into the development and evolution of the turtle-specific body plan.</title>
        <authorList>
            <person name="Wang Z."/>
            <person name="Pascual-Anaya J."/>
            <person name="Zadissa A."/>
            <person name="Li W."/>
            <person name="Niimura Y."/>
            <person name="Huang Z."/>
            <person name="Li C."/>
            <person name="White S."/>
            <person name="Xiong Z."/>
            <person name="Fang D."/>
            <person name="Wang B."/>
            <person name="Ming Y."/>
            <person name="Chen Y."/>
            <person name="Zheng Y."/>
            <person name="Kuraku S."/>
            <person name="Pignatelli M."/>
            <person name="Herrero J."/>
            <person name="Beal K."/>
            <person name="Nozawa M."/>
            <person name="Li Q."/>
            <person name="Wang J."/>
            <person name="Zhang H."/>
            <person name="Yu L."/>
            <person name="Shigenobu S."/>
            <person name="Wang J."/>
            <person name="Liu J."/>
            <person name="Flicek P."/>
            <person name="Searle S."/>
            <person name="Wang J."/>
            <person name="Kuratani S."/>
            <person name="Yin Y."/>
            <person name="Aken B."/>
            <person name="Zhang G."/>
            <person name="Irie N."/>
        </authorList>
    </citation>
    <scope>NUCLEOTIDE SEQUENCE [LARGE SCALE GENOMIC DNA]</scope>
</reference>
<feature type="region of interest" description="Disordered" evidence="1">
    <location>
        <begin position="44"/>
        <end position="63"/>
    </location>
</feature>
<name>M7B3M0_CHEMY</name>
<gene>
    <name evidence="2" type="ORF">UY3_12790</name>
</gene>
<sequence>MGQEHQPELPSSSPGLETPSIALALGPALCRSLGRWLFAEGPVDTEDSPALQPQAQHGSGYLSASRTRSLASTSSGCSGCDSLLLCLGQRHEKGGDLQPPPSCGTTMHSRGPRHAGERDWPRVTGIAPRPGDCYGHHERPDLLCRASASFRLCCGASLSPDSNSDESGNTACASSTFSLSELWAPTLPSPECNTQD</sequence>
<evidence type="ECO:0000313" key="3">
    <source>
        <dbReference type="Proteomes" id="UP000031443"/>
    </source>
</evidence>
<dbReference type="EMBL" id="KB552014">
    <property type="protein sequence ID" value="EMP30090.1"/>
    <property type="molecule type" value="Genomic_DNA"/>
</dbReference>
<evidence type="ECO:0000256" key="1">
    <source>
        <dbReference type="SAM" id="MobiDB-lite"/>
    </source>
</evidence>
<dbReference type="Proteomes" id="UP000031443">
    <property type="component" value="Unassembled WGS sequence"/>
</dbReference>